<evidence type="ECO:0000256" key="1">
    <source>
        <dbReference type="SAM" id="MobiDB-lite"/>
    </source>
</evidence>
<keyword evidence="2" id="KW-0812">Transmembrane</keyword>
<evidence type="ECO:0000313" key="3">
    <source>
        <dbReference type="EMBL" id="KAJ4469382.1"/>
    </source>
</evidence>
<organism evidence="3 4">
    <name type="scientific">Lentinula lateritia</name>
    <dbReference type="NCBI Taxonomy" id="40482"/>
    <lineage>
        <taxon>Eukaryota</taxon>
        <taxon>Fungi</taxon>
        <taxon>Dikarya</taxon>
        <taxon>Basidiomycota</taxon>
        <taxon>Agaricomycotina</taxon>
        <taxon>Agaricomycetes</taxon>
        <taxon>Agaricomycetidae</taxon>
        <taxon>Agaricales</taxon>
        <taxon>Marasmiineae</taxon>
        <taxon>Omphalotaceae</taxon>
        <taxon>Lentinula</taxon>
    </lineage>
</organism>
<feature type="compositionally biased region" description="Low complexity" evidence="1">
    <location>
        <begin position="57"/>
        <end position="68"/>
    </location>
</feature>
<evidence type="ECO:0000313" key="4">
    <source>
        <dbReference type="Proteomes" id="UP001150238"/>
    </source>
</evidence>
<accession>A0A9W8ZX53</accession>
<reference evidence="3" key="1">
    <citation type="submission" date="2022-08" db="EMBL/GenBank/DDBJ databases">
        <authorList>
            <consortium name="DOE Joint Genome Institute"/>
            <person name="Min B."/>
            <person name="Riley R."/>
            <person name="Sierra-Patev S."/>
            <person name="Naranjo-Ortiz M."/>
            <person name="Looney B."/>
            <person name="Konkel Z."/>
            <person name="Slot J.C."/>
            <person name="Sakamoto Y."/>
            <person name="Steenwyk J.L."/>
            <person name="Rokas A."/>
            <person name="Carro J."/>
            <person name="Camarero S."/>
            <person name="Ferreira P."/>
            <person name="Molpeceres G."/>
            <person name="Ruiz-Duenas F.J."/>
            <person name="Serrano A."/>
            <person name="Henrissat B."/>
            <person name="Drula E."/>
            <person name="Hughes K.W."/>
            <person name="Mata J.L."/>
            <person name="Ishikawa N.K."/>
            <person name="Vargas-Isla R."/>
            <person name="Ushijima S."/>
            <person name="Smith C.A."/>
            <person name="Ahrendt S."/>
            <person name="Andreopoulos W."/>
            <person name="He G."/>
            <person name="Labutti K."/>
            <person name="Lipzen A."/>
            <person name="Ng V."/>
            <person name="Sandor L."/>
            <person name="Barry K."/>
            <person name="Martinez A.T."/>
            <person name="Xiao Y."/>
            <person name="Gibbons J.G."/>
            <person name="Terashima K."/>
            <person name="Hibbett D.S."/>
            <person name="Grigoriev I.V."/>
        </authorList>
    </citation>
    <scope>NUCLEOTIDE SEQUENCE</scope>
    <source>
        <strain evidence="3">Sp2 HRB7682 ss15</strain>
    </source>
</reference>
<evidence type="ECO:0000256" key="2">
    <source>
        <dbReference type="SAM" id="Phobius"/>
    </source>
</evidence>
<feature type="region of interest" description="Disordered" evidence="1">
    <location>
        <begin position="21"/>
        <end position="79"/>
    </location>
</feature>
<reference evidence="3" key="2">
    <citation type="journal article" date="2023" name="Proc. Natl. Acad. Sci. U.S.A.">
        <title>A global phylogenomic analysis of the shiitake genus Lentinula.</title>
        <authorList>
            <person name="Sierra-Patev S."/>
            <person name="Min B."/>
            <person name="Naranjo-Ortiz M."/>
            <person name="Looney B."/>
            <person name="Konkel Z."/>
            <person name="Slot J.C."/>
            <person name="Sakamoto Y."/>
            <person name="Steenwyk J.L."/>
            <person name="Rokas A."/>
            <person name="Carro J."/>
            <person name="Camarero S."/>
            <person name="Ferreira P."/>
            <person name="Molpeceres G."/>
            <person name="Ruiz-Duenas F.J."/>
            <person name="Serrano A."/>
            <person name="Henrissat B."/>
            <person name="Drula E."/>
            <person name="Hughes K.W."/>
            <person name="Mata J.L."/>
            <person name="Ishikawa N.K."/>
            <person name="Vargas-Isla R."/>
            <person name="Ushijima S."/>
            <person name="Smith C.A."/>
            <person name="Donoghue J."/>
            <person name="Ahrendt S."/>
            <person name="Andreopoulos W."/>
            <person name="He G."/>
            <person name="LaButti K."/>
            <person name="Lipzen A."/>
            <person name="Ng V."/>
            <person name="Riley R."/>
            <person name="Sandor L."/>
            <person name="Barry K."/>
            <person name="Martinez A.T."/>
            <person name="Xiao Y."/>
            <person name="Gibbons J.G."/>
            <person name="Terashima K."/>
            <person name="Grigoriev I.V."/>
            <person name="Hibbett D."/>
        </authorList>
    </citation>
    <scope>NUCLEOTIDE SEQUENCE</scope>
    <source>
        <strain evidence="3">Sp2 HRB7682 ss15</strain>
    </source>
</reference>
<dbReference type="AlphaFoldDB" id="A0A9W8ZX53"/>
<gene>
    <name evidence="3" type="ORF">C8J55DRAFT_564461</name>
</gene>
<proteinExistence type="predicted"/>
<comment type="caution">
    <text evidence="3">The sequence shown here is derived from an EMBL/GenBank/DDBJ whole genome shotgun (WGS) entry which is preliminary data.</text>
</comment>
<feature type="transmembrane region" description="Helical" evidence="2">
    <location>
        <begin position="235"/>
        <end position="268"/>
    </location>
</feature>
<sequence>MSSPSLSKIVPNNEGWYESRSLADKLSSGHGEEPILQLEQVQSSESESFDHQRGNRRSSSSTDPSRSPLLGDTRVTQRSQSAVHPAAKKTAQLDSIQQSVGVVPDEVKTTQLDAHLSSARGAVGSAVSLEVTPTVTPSNARHWIYSGSHFFSTDSIVPHIQLPKILFNAGILSYLGFTIKLLWKLAKMFPGQPHAVTIGFVVPSVATFIFVQYYSPERVQAPKERNAVLKVAVDATILAGAFMCTFIVWWMLSMVGELIAVMFVAFHFGTFQRRNWSNGLVGLKIL</sequence>
<dbReference type="EMBL" id="JANVFS010000035">
    <property type="protein sequence ID" value="KAJ4469382.1"/>
    <property type="molecule type" value="Genomic_DNA"/>
</dbReference>
<dbReference type="Proteomes" id="UP001150238">
    <property type="component" value="Unassembled WGS sequence"/>
</dbReference>
<keyword evidence="2" id="KW-1133">Transmembrane helix</keyword>
<feature type="compositionally biased region" description="Low complexity" evidence="1">
    <location>
        <begin position="36"/>
        <end position="46"/>
    </location>
</feature>
<name>A0A9W8ZX53_9AGAR</name>
<protein>
    <submittedName>
        <fullName evidence="3">Uncharacterized protein</fullName>
    </submittedName>
</protein>
<keyword evidence="2" id="KW-0472">Membrane</keyword>
<feature type="transmembrane region" description="Helical" evidence="2">
    <location>
        <begin position="195"/>
        <end position="215"/>
    </location>
</feature>